<name>A0A1B8ZZT0_9FLAO</name>
<evidence type="ECO:0000313" key="3">
    <source>
        <dbReference type="Proteomes" id="UP000092651"/>
    </source>
</evidence>
<dbReference type="EMBL" id="MAYH01000001">
    <property type="protein sequence ID" value="OCA77108.1"/>
    <property type="molecule type" value="Genomic_DNA"/>
</dbReference>
<protein>
    <submittedName>
        <fullName evidence="2">Uncharacterized protein</fullName>
    </submittedName>
</protein>
<comment type="caution">
    <text evidence="2">The sequence shown here is derived from an EMBL/GenBank/DDBJ whole genome shotgun (WGS) entry which is preliminary data.</text>
</comment>
<accession>A0A1B8ZZT0</accession>
<organism evidence="2 3">
    <name type="scientific">Chryseobacterium artocarpi</name>
    <dbReference type="NCBI Taxonomy" id="1414727"/>
    <lineage>
        <taxon>Bacteria</taxon>
        <taxon>Pseudomonadati</taxon>
        <taxon>Bacteroidota</taxon>
        <taxon>Flavobacteriia</taxon>
        <taxon>Flavobacteriales</taxon>
        <taxon>Weeksellaceae</taxon>
        <taxon>Chryseobacterium group</taxon>
        <taxon>Chryseobacterium</taxon>
    </lineage>
</organism>
<dbReference type="RefSeq" id="WP_065392862.1">
    <property type="nucleotide sequence ID" value="NZ_MAYH01000001.1"/>
</dbReference>
<keyword evidence="1" id="KW-0812">Transmembrane</keyword>
<gene>
    <name evidence="2" type="ORF">BBI01_01200</name>
</gene>
<keyword evidence="3" id="KW-1185">Reference proteome</keyword>
<keyword evidence="1" id="KW-0472">Membrane</keyword>
<feature type="transmembrane region" description="Helical" evidence="1">
    <location>
        <begin position="182"/>
        <end position="203"/>
    </location>
</feature>
<evidence type="ECO:0000313" key="2">
    <source>
        <dbReference type="EMBL" id="OCA77108.1"/>
    </source>
</evidence>
<proteinExistence type="predicted"/>
<dbReference type="AlphaFoldDB" id="A0A1B8ZZT0"/>
<reference evidence="2 3" key="1">
    <citation type="submission" date="2016-07" db="EMBL/GenBank/DDBJ databases">
        <authorList>
            <person name="Jeong J.-J."/>
            <person name="Kim D.W."/>
            <person name="Sang M.K."/>
            <person name="Choi I.-G."/>
            <person name="Kim K.D."/>
        </authorList>
    </citation>
    <scope>NUCLEOTIDE SEQUENCE [LARGE SCALE GENOMIC DNA]</scope>
    <source>
        <strain evidence="2 3">UTM-3</strain>
    </source>
</reference>
<evidence type="ECO:0000256" key="1">
    <source>
        <dbReference type="SAM" id="Phobius"/>
    </source>
</evidence>
<keyword evidence="1" id="KW-1133">Transmembrane helix</keyword>
<dbReference type="OrthoDB" id="1448429at2"/>
<dbReference type="Proteomes" id="UP000092651">
    <property type="component" value="Unassembled WGS sequence"/>
</dbReference>
<sequence>MRKLSDEEKKFTKELVRISTHSQNVFLSNIIDNELTNTDVFLDYEKNEVYYHFDKEIYDHNPGQFIELARSFSWKMIRYFHLLQYFQKMEMLFLYQESPIEKQSRFGRLIRGRVVIPNKINDTEAAKIILEYSSKTILINTSLVEYVNNDFQTVDDIRNEKEITLSEENLKVANKTLKTAQLTMYITICIAIITTIINLWLAFKPSH</sequence>